<reference evidence="4 5" key="1">
    <citation type="submission" date="2020-02" db="EMBL/GenBank/DDBJ databases">
        <authorList>
            <person name="Ma Q."/>
            <person name="Huang Y."/>
            <person name="Song X."/>
            <person name="Pei D."/>
        </authorList>
    </citation>
    <scope>NUCLEOTIDE SEQUENCE [LARGE SCALE GENOMIC DNA]</scope>
    <source>
        <strain evidence="4">Sxm20200214</strain>
        <tissue evidence="4">Leaf</tissue>
    </source>
</reference>
<evidence type="ECO:0000259" key="3">
    <source>
        <dbReference type="Pfam" id="PF14111"/>
    </source>
</evidence>
<dbReference type="InterPro" id="IPR005135">
    <property type="entry name" value="Endo/exonuclease/phosphatase"/>
</dbReference>
<feature type="region of interest" description="Disordered" evidence="1">
    <location>
        <begin position="261"/>
        <end position="301"/>
    </location>
</feature>
<evidence type="ECO:0000259" key="2">
    <source>
        <dbReference type="Pfam" id="PF03372"/>
    </source>
</evidence>
<proteinExistence type="predicted"/>
<organism evidence="4 5">
    <name type="scientific">Brassica carinata</name>
    <name type="common">Ethiopian mustard</name>
    <name type="synonym">Abyssinian cabbage</name>
    <dbReference type="NCBI Taxonomy" id="52824"/>
    <lineage>
        <taxon>Eukaryota</taxon>
        <taxon>Viridiplantae</taxon>
        <taxon>Streptophyta</taxon>
        <taxon>Embryophyta</taxon>
        <taxon>Tracheophyta</taxon>
        <taxon>Spermatophyta</taxon>
        <taxon>Magnoliopsida</taxon>
        <taxon>eudicotyledons</taxon>
        <taxon>Gunneridae</taxon>
        <taxon>Pentapetalae</taxon>
        <taxon>rosids</taxon>
        <taxon>malvids</taxon>
        <taxon>Brassicales</taxon>
        <taxon>Brassicaceae</taxon>
        <taxon>Brassiceae</taxon>
        <taxon>Brassica</taxon>
    </lineage>
</organism>
<sequence length="589" mass="66202">MGSLPPFNQIQSVFNYMWGKGKRLEIHNNPLNRSAIVRIQSDYLRSKILEKCIWYVGDSMFHTAQWSSDHSMSTPPLKAIKIWAHLTGVPLDLRYDEGLSLVAGLVGEPKETDDFTKNLVSLTVSHVKVEVDLTKPLPDVVEFERQNGEVVEVMVHYPWVPPTCSHCHELGHIIKNCLHYTPPPKAAPEPPSGAKKQDVKRQRKYQPKAKLSEQGSAVTPSPTPTVFPPDLVSHFEAALPVSKLAPSVAIVADTMSPLPASSSLVRSSSNASPVFSSPDPPPRPSLKRSRSSPTLSPSHQQHKITSLLNSIQVTVIHQSAQSMTCLLALPNSRPVYYTAVYASNLSSERVDLLADLINLHSMLDLDGNPWILGGDFNQIISPMEHSSMDVNTTDNLMYQLRDCFLQLGVFDLRYLGPQHTWTKNRPEDPIAKKLDRLLVNSSLVASLPHALATYLPPLISDHTPCLIDLAYQLPQAGTKPFKLQNYLTKHPSFAQHVYDAWLRAGSECLTLTQLCWKLKVIKRDLKQLNRENYSKIQERVSETYSLLQHVQVQALQNPSTTTFEAERDLHQRWLFLREIEESYCTKSLE</sequence>
<dbReference type="InterPro" id="IPR025558">
    <property type="entry name" value="DUF4283"/>
</dbReference>
<keyword evidence="5" id="KW-1185">Reference proteome</keyword>
<feature type="region of interest" description="Disordered" evidence="1">
    <location>
        <begin position="184"/>
        <end position="225"/>
    </location>
</feature>
<dbReference type="Proteomes" id="UP000886595">
    <property type="component" value="Unassembled WGS sequence"/>
</dbReference>
<comment type="caution">
    <text evidence="4">The sequence shown here is derived from an EMBL/GenBank/DDBJ whole genome shotgun (WGS) entry which is preliminary data.</text>
</comment>
<name>A0A8X7UAB5_BRACI</name>
<feature type="domain" description="Endonuclease/exonuclease/phosphatase" evidence="2">
    <location>
        <begin position="317"/>
        <end position="462"/>
    </location>
</feature>
<dbReference type="Pfam" id="PF14111">
    <property type="entry name" value="DUF4283"/>
    <property type="match status" value="1"/>
</dbReference>
<dbReference type="GO" id="GO:0003824">
    <property type="term" value="F:catalytic activity"/>
    <property type="evidence" value="ECO:0007669"/>
    <property type="project" value="InterPro"/>
</dbReference>
<evidence type="ECO:0000313" key="4">
    <source>
        <dbReference type="EMBL" id="KAG2268881.1"/>
    </source>
</evidence>
<evidence type="ECO:0008006" key="6">
    <source>
        <dbReference type="Google" id="ProtNLM"/>
    </source>
</evidence>
<feature type="domain" description="DUF4283" evidence="3">
    <location>
        <begin position="3"/>
        <end position="71"/>
    </location>
</feature>
<dbReference type="OrthoDB" id="1085116at2759"/>
<evidence type="ECO:0000313" key="5">
    <source>
        <dbReference type="Proteomes" id="UP000886595"/>
    </source>
</evidence>
<dbReference type="SUPFAM" id="SSF56219">
    <property type="entry name" value="DNase I-like"/>
    <property type="match status" value="1"/>
</dbReference>
<dbReference type="AlphaFoldDB" id="A0A8X7UAB5"/>
<accession>A0A8X7UAB5</accession>
<evidence type="ECO:0000256" key="1">
    <source>
        <dbReference type="SAM" id="MobiDB-lite"/>
    </source>
</evidence>
<dbReference type="PANTHER" id="PTHR31286">
    <property type="entry name" value="GLYCINE-RICH CELL WALL STRUCTURAL PROTEIN 1.8-LIKE"/>
    <property type="match status" value="1"/>
</dbReference>
<dbReference type="InterPro" id="IPR040256">
    <property type="entry name" value="At4g02000-like"/>
</dbReference>
<dbReference type="InterPro" id="IPR036691">
    <property type="entry name" value="Endo/exonu/phosph_ase_sf"/>
</dbReference>
<protein>
    <recommendedName>
        <fullName evidence="6">DUF4283 domain-containing protein</fullName>
    </recommendedName>
</protein>
<dbReference type="Pfam" id="PF03372">
    <property type="entry name" value="Exo_endo_phos"/>
    <property type="match status" value="1"/>
</dbReference>
<feature type="compositionally biased region" description="Low complexity" evidence="1">
    <location>
        <begin position="261"/>
        <end position="277"/>
    </location>
</feature>
<gene>
    <name evidence="4" type="ORF">Bca52824_063436</name>
</gene>
<dbReference type="Gene3D" id="3.60.10.10">
    <property type="entry name" value="Endonuclease/exonuclease/phosphatase"/>
    <property type="match status" value="1"/>
</dbReference>
<dbReference type="PANTHER" id="PTHR31286:SF90">
    <property type="entry name" value="DUF4283 DOMAIN-CONTAINING PROTEIN"/>
    <property type="match status" value="1"/>
</dbReference>
<dbReference type="EMBL" id="JAAMPC010000013">
    <property type="protein sequence ID" value="KAG2268881.1"/>
    <property type="molecule type" value="Genomic_DNA"/>
</dbReference>